<dbReference type="EMBL" id="JAMKFB020000117">
    <property type="protein sequence ID" value="KAL0153361.1"/>
    <property type="molecule type" value="Genomic_DNA"/>
</dbReference>
<organism evidence="2 3">
    <name type="scientific">Cirrhinus mrigala</name>
    <name type="common">Mrigala</name>
    <dbReference type="NCBI Taxonomy" id="683832"/>
    <lineage>
        <taxon>Eukaryota</taxon>
        <taxon>Metazoa</taxon>
        <taxon>Chordata</taxon>
        <taxon>Craniata</taxon>
        <taxon>Vertebrata</taxon>
        <taxon>Euteleostomi</taxon>
        <taxon>Actinopterygii</taxon>
        <taxon>Neopterygii</taxon>
        <taxon>Teleostei</taxon>
        <taxon>Ostariophysi</taxon>
        <taxon>Cypriniformes</taxon>
        <taxon>Cyprinidae</taxon>
        <taxon>Labeoninae</taxon>
        <taxon>Labeonini</taxon>
        <taxon>Cirrhinus</taxon>
    </lineage>
</organism>
<feature type="compositionally biased region" description="Basic residues" evidence="1">
    <location>
        <begin position="1"/>
        <end position="14"/>
    </location>
</feature>
<evidence type="ECO:0000313" key="3">
    <source>
        <dbReference type="Proteomes" id="UP001529510"/>
    </source>
</evidence>
<dbReference type="InterPro" id="IPR009057">
    <property type="entry name" value="Homeodomain-like_sf"/>
</dbReference>
<comment type="caution">
    <text evidence="2">The sequence shown here is derived from an EMBL/GenBank/DDBJ whole genome shotgun (WGS) entry which is preliminary data.</text>
</comment>
<dbReference type="Proteomes" id="UP001529510">
    <property type="component" value="Unassembled WGS sequence"/>
</dbReference>
<gene>
    <name evidence="2" type="ORF">M9458_051331</name>
</gene>
<feature type="compositionally biased region" description="Gly residues" evidence="1">
    <location>
        <begin position="15"/>
        <end position="32"/>
    </location>
</feature>
<evidence type="ECO:0000313" key="2">
    <source>
        <dbReference type="EMBL" id="KAL0153361.1"/>
    </source>
</evidence>
<name>A0ABD0MXR4_CIRMR</name>
<dbReference type="AlphaFoldDB" id="A0ABD0MXR4"/>
<dbReference type="SUPFAM" id="SSF46689">
    <property type="entry name" value="Homeodomain-like"/>
    <property type="match status" value="1"/>
</dbReference>
<protein>
    <submittedName>
        <fullName evidence="2">Uncharacterized protein</fullName>
    </submittedName>
</protein>
<keyword evidence="3" id="KW-1185">Reference proteome</keyword>
<sequence>MERVRERVRRRGGQRGRGQEGGGGRGGRGINRGRGRDGGHAGGRRRGRGRRRRRQEGAQRGPNLTNEIRATLVDHVVNHGLMLREAGLRVQPNLSRYTVASVIRTFRLENRIEGQERQGGRPPMFTEQQEREIVNMVLANNAITLKQLQANIVNNHASFNDIHQ</sequence>
<proteinExistence type="predicted"/>
<feature type="compositionally biased region" description="Basic residues" evidence="1">
    <location>
        <begin position="42"/>
        <end position="54"/>
    </location>
</feature>
<evidence type="ECO:0000256" key="1">
    <source>
        <dbReference type="SAM" id="MobiDB-lite"/>
    </source>
</evidence>
<feature type="region of interest" description="Disordered" evidence="1">
    <location>
        <begin position="1"/>
        <end position="65"/>
    </location>
</feature>
<feature type="non-terminal residue" evidence="2">
    <location>
        <position position="164"/>
    </location>
</feature>
<accession>A0ABD0MXR4</accession>
<reference evidence="2 3" key="1">
    <citation type="submission" date="2024-05" db="EMBL/GenBank/DDBJ databases">
        <title>Genome sequencing and assembly of Indian major carp, Cirrhinus mrigala (Hamilton, 1822).</title>
        <authorList>
            <person name="Mohindra V."/>
            <person name="Chowdhury L.M."/>
            <person name="Lal K."/>
            <person name="Jena J.K."/>
        </authorList>
    </citation>
    <scope>NUCLEOTIDE SEQUENCE [LARGE SCALE GENOMIC DNA]</scope>
    <source>
        <strain evidence="2">CM1030</strain>
        <tissue evidence="2">Blood</tissue>
    </source>
</reference>